<accession>A0A6M3HTN8</accession>
<name>A0A6M3HTN8_9GAMM</name>
<dbReference type="InterPro" id="IPR051415">
    <property type="entry name" value="LAAT-1"/>
</dbReference>
<evidence type="ECO:0000256" key="3">
    <source>
        <dbReference type="ARBA" id="ARBA00022989"/>
    </source>
</evidence>
<evidence type="ECO:0000256" key="2">
    <source>
        <dbReference type="ARBA" id="ARBA00022692"/>
    </source>
</evidence>
<feature type="transmembrane region" description="Helical" evidence="5">
    <location>
        <begin position="36"/>
        <end position="56"/>
    </location>
</feature>
<organism evidence="6 7">
    <name type="scientific">Allofrancisella frigidaquae</name>
    <dbReference type="NCBI Taxonomy" id="1085644"/>
    <lineage>
        <taxon>Bacteria</taxon>
        <taxon>Pseudomonadati</taxon>
        <taxon>Pseudomonadota</taxon>
        <taxon>Gammaproteobacteria</taxon>
        <taxon>Thiotrichales</taxon>
        <taxon>Francisellaceae</taxon>
        <taxon>Allofrancisella</taxon>
    </lineage>
</organism>
<comment type="subcellular location">
    <subcellularLocation>
        <location evidence="1">Membrane</location>
        <topology evidence="1">Multi-pass membrane protein</topology>
    </subcellularLocation>
</comment>
<protein>
    <submittedName>
        <fullName evidence="6">PQ-loop repeat-containing protein</fullName>
    </submittedName>
</protein>
<dbReference type="RefSeq" id="WP_172106714.1">
    <property type="nucleotide sequence ID" value="NZ_CP038017.1"/>
</dbReference>
<dbReference type="SMART" id="SM00679">
    <property type="entry name" value="CTNS"/>
    <property type="match status" value="1"/>
</dbReference>
<dbReference type="KEGG" id="afri:E3E15_04255"/>
<evidence type="ECO:0000256" key="4">
    <source>
        <dbReference type="ARBA" id="ARBA00023136"/>
    </source>
</evidence>
<sequence length="208" mass="24129">MQNIGFITLNISLIIYFVHFLPQMVHNQFKHKTFEISLWTHSLMILANSFDLIYAVGFSLQWQYVLVDIILLSFLVIQQFQILNDRKNKYIAAHTVFIITFLLLVISVALYKNLDSKYLLVLGSISGVIYNIYWLPQIYKNYRQKQAEGFSIIFLTLSSVSVVCDISSAIFLGWPTLSVIVSCSLAILLLFQILQYFYYKNRGQICII</sequence>
<evidence type="ECO:0000313" key="6">
    <source>
        <dbReference type="EMBL" id="QIV94613.1"/>
    </source>
</evidence>
<evidence type="ECO:0000313" key="7">
    <source>
        <dbReference type="Proteomes" id="UP000503320"/>
    </source>
</evidence>
<feature type="transmembrane region" description="Helical" evidence="5">
    <location>
        <begin position="117"/>
        <end position="135"/>
    </location>
</feature>
<dbReference type="Gene3D" id="1.20.1280.290">
    <property type="match status" value="2"/>
</dbReference>
<feature type="transmembrane region" description="Helical" evidence="5">
    <location>
        <begin position="62"/>
        <end position="83"/>
    </location>
</feature>
<reference evidence="6 7" key="1">
    <citation type="submission" date="2019-03" db="EMBL/GenBank/DDBJ databases">
        <title>Complete Genome Sequence of Allofrancisella frigidaquae Strain SYSU 10HL1970 Isolated from Water-Cooling Systems in China.</title>
        <authorList>
            <person name="Ohrman C."/>
            <person name="Uneklint I."/>
            <person name="Sjodin A."/>
        </authorList>
    </citation>
    <scope>NUCLEOTIDE SEQUENCE [LARGE SCALE GENOMIC DNA]</scope>
    <source>
        <strain evidence="6 7">SYSU 10HL1970</strain>
    </source>
</reference>
<gene>
    <name evidence="6" type="ORF">E3E15_04255</name>
</gene>
<keyword evidence="7" id="KW-1185">Reference proteome</keyword>
<feature type="transmembrane region" description="Helical" evidence="5">
    <location>
        <begin position="177"/>
        <end position="199"/>
    </location>
</feature>
<evidence type="ECO:0000256" key="1">
    <source>
        <dbReference type="ARBA" id="ARBA00004141"/>
    </source>
</evidence>
<evidence type="ECO:0000256" key="5">
    <source>
        <dbReference type="SAM" id="Phobius"/>
    </source>
</evidence>
<dbReference type="Pfam" id="PF04193">
    <property type="entry name" value="PQ-loop"/>
    <property type="match status" value="2"/>
</dbReference>
<keyword evidence="3 5" id="KW-1133">Transmembrane helix</keyword>
<keyword evidence="2 5" id="KW-0812">Transmembrane</keyword>
<dbReference type="GO" id="GO:0016020">
    <property type="term" value="C:membrane"/>
    <property type="evidence" value="ECO:0007669"/>
    <property type="project" value="UniProtKB-SubCell"/>
</dbReference>
<dbReference type="AlphaFoldDB" id="A0A6M3HTN8"/>
<feature type="transmembrane region" description="Helical" evidence="5">
    <location>
        <begin position="90"/>
        <end position="111"/>
    </location>
</feature>
<dbReference type="EMBL" id="CP038017">
    <property type="protein sequence ID" value="QIV94613.1"/>
    <property type="molecule type" value="Genomic_DNA"/>
</dbReference>
<dbReference type="Proteomes" id="UP000503320">
    <property type="component" value="Chromosome"/>
</dbReference>
<feature type="transmembrane region" description="Helical" evidence="5">
    <location>
        <begin position="6"/>
        <end position="24"/>
    </location>
</feature>
<dbReference type="InterPro" id="IPR006603">
    <property type="entry name" value="PQ-loop_rpt"/>
</dbReference>
<feature type="transmembrane region" description="Helical" evidence="5">
    <location>
        <begin position="147"/>
        <end position="171"/>
    </location>
</feature>
<dbReference type="PANTHER" id="PTHR16201">
    <property type="entry name" value="SEVEN TRANSMEMBRANE PROTEIN 1-RELATED"/>
    <property type="match status" value="1"/>
</dbReference>
<keyword evidence="4 5" id="KW-0472">Membrane</keyword>
<proteinExistence type="predicted"/>